<protein>
    <recommendedName>
        <fullName evidence="7 8">Peptide chain release factor 3</fullName>
        <shortName evidence="7">RF-3</shortName>
    </recommendedName>
</protein>
<evidence type="ECO:0000256" key="3">
    <source>
        <dbReference type="ARBA" id="ARBA00022490"/>
    </source>
</evidence>
<comment type="similarity">
    <text evidence="2 7">Belongs to the TRAFAC class translation factor GTPase superfamily. Classic translation factor GTPase family. PrfC subfamily.</text>
</comment>
<dbReference type="SUPFAM" id="SSF52540">
    <property type="entry name" value="P-loop containing nucleoside triphosphate hydrolases"/>
    <property type="match status" value="1"/>
</dbReference>
<feature type="binding site" evidence="7">
    <location>
        <begin position="93"/>
        <end position="97"/>
    </location>
    <ligand>
        <name>GTP</name>
        <dbReference type="ChEBI" id="CHEBI:37565"/>
    </ligand>
</feature>
<keyword evidence="11" id="KW-1185">Reference proteome</keyword>
<comment type="subcellular location">
    <subcellularLocation>
        <location evidence="1 7">Cytoplasm</location>
    </subcellularLocation>
</comment>
<dbReference type="RefSeq" id="WP_005884596.1">
    <property type="nucleotide sequence ID" value="NZ_ADNU01000043.1"/>
</dbReference>
<keyword evidence="5 7" id="KW-0648">Protein biosynthesis</keyword>
<dbReference type="NCBIfam" id="TIGR00231">
    <property type="entry name" value="small_GTP"/>
    <property type="match status" value="1"/>
</dbReference>
<dbReference type="InterPro" id="IPR038467">
    <property type="entry name" value="RF3_dom_3_sf"/>
</dbReference>
<dbReference type="InterPro" id="IPR035647">
    <property type="entry name" value="EFG_III/V"/>
</dbReference>
<comment type="caution">
    <text evidence="7">Lacks conserved residue(s) required for the propagation of feature annotation.</text>
</comment>
<dbReference type="GO" id="GO:0016149">
    <property type="term" value="F:translation release factor activity, codon specific"/>
    <property type="evidence" value="ECO:0007669"/>
    <property type="project" value="UniProtKB-UniRule"/>
</dbReference>
<dbReference type="Pfam" id="PF00009">
    <property type="entry name" value="GTP_EFTU"/>
    <property type="match status" value="1"/>
</dbReference>
<dbReference type="GO" id="GO:0003924">
    <property type="term" value="F:GTPase activity"/>
    <property type="evidence" value="ECO:0007669"/>
    <property type="project" value="InterPro"/>
</dbReference>
<dbReference type="PRINTS" id="PR00315">
    <property type="entry name" value="ELONGATNFCT"/>
</dbReference>
<keyword evidence="3 7" id="KW-0963">Cytoplasm</keyword>
<dbReference type="InterPro" id="IPR053905">
    <property type="entry name" value="EF-G-like_DII"/>
</dbReference>
<dbReference type="AlphaFoldDB" id="D4YNM9"/>
<dbReference type="Gene3D" id="3.30.70.3280">
    <property type="entry name" value="Peptide chain release factor 3, domain III"/>
    <property type="match status" value="1"/>
</dbReference>
<dbReference type="eggNOG" id="COG4108">
    <property type="taxonomic scope" value="Bacteria"/>
</dbReference>
<dbReference type="Proteomes" id="UP000005714">
    <property type="component" value="Unassembled WGS sequence"/>
</dbReference>
<feature type="domain" description="Tr-type G" evidence="9">
    <location>
        <begin position="16"/>
        <end position="282"/>
    </location>
</feature>
<dbReference type="InterPro" id="IPR005225">
    <property type="entry name" value="Small_GTP-bd"/>
</dbReference>
<sequence>MTPTDFSPKEIRTQAQRRRTFAVISHPDAGKSTLTEALALHARVIGQAGATHGKAGRRSTVSDWMKMEQDRGISISSAALQFEYRDTVINLIDTPGHADFSEDTYRVLSSVDLTIMLVDAAKGLETQTMKLFDVCKHREIPIITVINKWDRPGIDALELMDEIVQRTGMVPTPLTWPVGQSGDFRGVLNREDGTYTKFTRTDGGATIAGEETMDAEAAEELEGDAWTNAVDESDLLELEDQNYDEESFLAGHTTPVMFASAVLNFGVHKILDTLVDIAPPAHARIDVDGNPREVDAPFSGFVFKVQAGMDSNHRDRLAYVRVCSGVFERGMVVTHAATGKPFATKYAQQVFGRDREVIDTAFPGDVVGLVNASALRVGDSLYLDEPVSFPPIPSFSPEHFMVIRAKDSSKYKQFRRGIEQLDHEGVIQVLRSDLRGDQAPVLGAVGPMQFEVAEDRMQNEFNAPCTLERLAYTIARRTVQEDIPTLARERSVEVLHRSDGTLLALFSDRWRLQGVEREHPNLTLEPLVVT</sequence>
<dbReference type="NCBIfam" id="TIGR00503">
    <property type="entry name" value="prfC"/>
    <property type="match status" value="1"/>
</dbReference>
<dbReference type="InterPro" id="IPR031157">
    <property type="entry name" value="G_TR_CS"/>
</dbReference>
<dbReference type="PANTHER" id="PTHR43556:SF2">
    <property type="entry name" value="PEPTIDE CHAIN RELEASE FACTOR RF3"/>
    <property type="match status" value="1"/>
</dbReference>
<dbReference type="PROSITE" id="PS51722">
    <property type="entry name" value="G_TR_2"/>
    <property type="match status" value="1"/>
</dbReference>
<evidence type="ECO:0000259" key="9">
    <source>
        <dbReference type="PROSITE" id="PS51722"/>
    </source>
</evidence>
<evidence type="ECO:0000256" key="8">
    <source>
        <dbReference type="NCBIfam" id="TIGR00503"/>
    </source>
</evidence>
<dbReference type="STRING" id="585530.HMPREF0183_1539"/>
<dbReference type="SUPFAM" id="SSF50447">
    <property type="entry name" value="Translation proteins"/>
    <property type="match status" value="1"/>
</dbReference>
<dbReference type="InterPro" id="IPR004548">
    <property type="entry name" value="PrfC"/>
</dbReference>
<organism evidence="10 11">
    <name type="scientific">Brevibacterium mcbrellneri ATCC 49030</name>
    <dbReference type="NCBI Taxonomy" id="585530"/>
    <lineage>
        <taxon>Bacteria</taxon>
        <taxon>Bacillati</taxon>
        <taxon>Actinomycetota</taxon>
        <taxon>Actinomycetes</taxon>
        <taxon>Micrococcales</taxon>
        <taxon>Brevibacteriaceae</taxon>
        <taxon>Brevibacterium</taxon>
    </lineage>
</organism>
<keyword evidence="4 7" id="KW-0547">Nucleotide-binding</keyword>
<dbReference type="Gene3D" id="3.40.50.300">
    <property type="entry name" value="P-loop containing nucleotide triphosphate hydrolases"/>
    <property type="match status" value="1"/>
</dbReference>
<evidence type="ECO:0000256" key="5">
    <source>
        <dbReference type="ARBA" id="ARBA00022917"/>
    </source>
</evidence>
<dbReference type="OrthoDB" id="9801472at2"/>
<evidence type="ECO:0000256" key="2">
    <source>
        <dbReference type="ARBA" id="ARBA00009978"/>
    </source>
</evidence>
<dbReference type="SUPFAM" id="SSF54980">
    <property type="entry name" value="EF-G C-terminal domain-like"/>
    <property type="match status" value="1"/>
</dbReference>
<comment type="caution">
    <text evidence="10">The sequence shown here is derived from an EMBL/GenBank/DDBJ whole genome shotgun (WGS) entry which is preliminary data.</text>
</comment>
<accession>D4YNM9</accession>
<keyword evidence="6 7" id="KW-0342">GTP-binding</keyword>
<dbReference type="PANTHER" id="PTHR43556">
    <property type="entry name" value="PEPTIDE CHAIN RELEASE FACTOR RF3"/>
    <property type="match status" value="1"/>
</dbReference>
<dbReference type="InterPro" id="IPR009000">
    <property type="entry name" value="Transl_B-barrel_sf"/>
</dbReference>
<comment type="function">
    <text evidence="7">Increases the formation of ribosomal termination complexes and stimulates activities of RF-1 and RF-2. It binds guanine nucleotides and has strong preference for UGA stop codons. It may interact directly with the ribosome. The stimulation of RF-1 and RF-2 is significantly reduced by GTP and GDP, but not by GMP.</text>
</comment>
<dbReference type="NCBIfam" id="NF001964">
    <property type="entry name" value="PRK00741.1"/>
    <property type="match status" value="1"/>
</dbReference>
<reference evidence="10 11" key="1">
    <citation type="submission" date="2010-04" db="EMBL/GenBank/DDBJ databases">
        <authorList>
            <person name="Qin X."/>
            <person name="Bachman B."/>
            <person name="Battles P."/>
            <person name="Bell A."/>
            <person name="Bess C."/>
            <person name="Bickham C."/>
            <person name="Chaboub L."/>
            <person name="Chen D."/>
            <person name="Coyle M."/>
            <person name="Deiros D.R."/>
            <person name="Dinh H."/>
            <person name="Forbes L."/>
            <person name="Fowler G."/>
            <person name="Francisco L."/>
            <person name="Fu Q."/>
            <person name="Gubbala S."/>
            <person name="Hale W."/>
            <person name="Han Y."/>
            <person name="Hemphill L."/>
            <person name="Highlander S.K."/>
            <person name="Hirani K."/>
            <person name="Hogues M."/>
            <person name="Jackson L."/>
            <person name="Jakkamsetti A."/>
            <person name="Javaid M."/>
            <person name="Jiang H."/>
            <person name="Korchina V."/>
            <person name="Kovar C."/>
            <person name="Lara F."/>
            <person name="Lee S."/>
            <person name="Mata R."/>
            <person name="Mathew T."/>
            <person name="Moen C."/>
            <person name="Morales K."/>
            <person name="Munidasa M."/>
            <person name="Nazareth L."/>
            <person name="Ngo R."/>
            <person name="Nguyen L."/>
            <person name="Okwuonu G."/>
            <person name="Ongeri F."/>
            <person name="Patil S."/>
            <person name="Petrosino J."/>
            <person name="Pham C."/>
            <person name="Pham P."/>
            <person name="Pu L.-L."/>
            <person name="Puazo M."/>
            <person name="Raj R."/>
            <person name="Reid J."/>
            <person name="Rouhana J."/>
            <person name="Saada N."/>
            <person name="Shang Y."/>
            <person name="Simmons D."/>
            <person name="Thornton R."/>
            <person name="Warren J."/>
            <person name="Weissenberger G."/>
            <person name="Zhang J."/>
            <person name="Zhang L."/>
            <person name="Zhou C."/>
            <person name="Zhu D."/>
            <person name="Muzny D."/>
            <person name="Worley K."/>
            <person name="Gibbs R."/>
        </authorList>
    </citation>
    <scope>NUCLEOTIDE SEQUENCE [LARGE SCALE GENOMIC DNA]</scope>
    <source>
        <strain evidence="10 11">ATCC 49030</strain>
    </source>
</reference>
<dbReference type="Pfam" id="PF22042">
    <property type="entry name" value="EF-G_D2"/>
    <property type="match status" value="1"/>
</dbReference>
<gene>
    <name evidence="7 10" type="primary">prfC</name>
    <name evidence="10" type="ORF">HMPREF0183_1539</name>
</gene>
<evidence type="ECO:0000256" key="7">
    <source>
        <dbReference type="HAMAP-Rule" id="MF_00072"/>
    </source>
</evidence>
<dbReference type="GO" id="GO:0006449">
    <property type="term" value="P:regulation of translational termination"/>
    <property type="evidence" value="ECO:0007669"/>
    <property type="project" value="UniProtKB-UniRule"/>
</dbReference>
<dbReference type="Gene3D" id="2.40.30.10">
    <property type="entry name" value="Translation factors"/>
    <property type="match status" value="1"/>
</dbReference>
<evidence type="ECO:0000256" key="1">
    <source>
        <dbReference type="ARBA" id="ARBA00004496"/>
    </source>
</evidence>
<evidence type="ECO:0000313" key="10">
    <source>
        <dbReference type="EMBL" id="EFG47275.1"/>
    </source>
</evidence>
<dbReference type="GO" id="GO:0016150">
    <property type="term" value="F:translation release factor activity, codon nonspecific"/>
    <property type="evidence" value="ECO:0007669"/>
    <property type="project" value="TreeGrafter"/>
</dbReference>
<dbReference type="Pfam" id="PF16658">
    <property type="entry name" value="RF3_C"/>
    <property type="match status" value="1"/>
</dbReference>
<dbReference type="HAMAP" id="MF_00072">
    <property type="entry name" value="Rel_fac_3"/>
    <property type="match status" value="1"/>
</dbReference>
<dbReference type="InterPro" id="IPR032090">
    <property type="entry name" value="RF3_C"/>
</dbReference>
<dbReference type="PROSITE" id="PS00301">
    <property type="entry name" value="G_TR_1"/>
    <property type="match status" value="1"/>
</dbReference>
<dbReference type="GO" id="GO:0005525">
    <property type="term" value="F:GTP binding"/>
    <property type="evidence" value="ECO:0007669"/>
    <property type="project" value="UniProtKB-UniRule"/>
</dbReference>
<dbReference type="InterPro" id="IPR000795">
    <property type="entry name" value="T_Tr_GTP-bd_dom"/>
</dbReference>
<name>D4YNM9_9MICO</name>
<dbReference type="EMBL" id="ADNU01000043">
    <property type="protein sequence ID" value="EFG47275.1"/>
    <property type="molecule type" value="Genomic_DNA"/>
</dbReference>
<evidence type="ECO:0000313" key="11">
    <source>
        <dbReference type="Proteomes" id="UP000005714"/>
    </source>
</evidence>
<evidence type="ECO:0000256" key="4">
    <source>
        <dbReference type="ARBA" id="ARBA00022741"/>
    </source>
</evidence>
<proteinExistence type="inferred from homology"/>
<dbReference type="GO" id="GO:0005829">
    <property type="term" value="C:cytosol"/>
    <property type="evidence" value="ECO:0007669"/>
    <property type="project" value="TreeGrafter"/>
</dbReference>
<dbReference type="InterPro" id="IPR027417">
    <property type="entry name" value="P-loop_NTPase"/>
</dbReference>
<evidence type="ECO:0000256" key="6">
    <source>
        <dbReference type="ARBA" id="ARBA00023134"/>
    </source>
</evidence>